<organism evidence="1">
    <name type="scientific">Tanacetum cinerariifolium</name>
    <name type="common">Dalmatian daisy</name>
    <name type="synonym">Chrysanthemum cinerariifolium</name>
    <dbReference type="NCBI Taxonomy" id="118510"/>
    <lineage>
        <taxon>Eukaryota</taxon>
        <taxon>Viridiplantae</taxon>
        <taxon>Streptophyta</taxon>
        <taxon>Embryophyta</taxon>
        <taxon>Tracheophyta</taxon>
        <taxon>Spermatophyta</taxon>
        <taxon>Magnoliopsida</taxon>
        <taxon>eudicotyledons</taxon>
        <taxon>Gunneridae</taxon>
        <taxon>Pentapetalae</taxon>
        <taxon>asterids</taxon>
        <taxon>campanulids</taxon>
        <taxon>Asterales</taxon>
        <taxon>Asteraceae</taxon>
        <taxon>Asteroideae</taxon>
        <taxon>Anthemideae</taxon>
        <taxon>Anthemidinae</taxon>
        <taxon>Tanacetum</taxon>
    </lineage>
</organism>
<reference evidence="1" key="1">
    <citation type="journal article" date="2019" name="Sci. Rep.">
        <title>Draft genome of Tanacetum cinerariifolium, the natural source of mosquito coil.</title>
        <authorList>
            <person name="Yamashiro T."/>
            <person name="Shiraishi A."/>
            <person name="Satake H."/>
            <person name="Nakayama K."/>
        </authorList>
    </citation>
    <scope>NUCLEOTIDE SEQUENCE</scope>
</reference>
<proteinExistence type="predicted"/>
<feature type="non-terminal residue" evidence="1">
    <location>
        <position position="1"/>
    </location>
</feature>
<protein>
    <submittedName>
        <fullName evidence="1">Uncharacterized protein</fullName>
    </submittedName>
</protein>
<comment type="caution">
    <text evidence="1">The sequence shown here is derived from an EMBL/GenBank/DDBJ whole genome shotgun (WGS) entry which is preliminary data.</text>
</comment>
<dbReference type="EMBL" id="BKCJ010479195">
    <property type="protein sequence ID" value="GFA74171.1"/>
    <property type="molecule type" value="Genomic_DNA"/>
</dbReference>
<gene>
    <name evidence="1" type="ORF">Tci_646143</name>
</gene>
<sequence>GVTSAIQEGVTPSVVDMMVEMRKQTSLDDTNVSESFPSLSTLVTTMPSNALGRSSYANITGKPSGKKVNVRTLFTPERNGIDVIVLVYFIRAISERFNNPLILKKWHPNENLLKKDVTTVLVWVKLHGVLVTAFSEDGLSAIATKLGVRLVRFLDIFMRNVQRIQPTVSSSGNKKKGVKPTIEVSNSNQFDVLISVNNDVEFGTNGGTTNLINYGATLSGSSFINVDNSSSDNTSIIDKIEKFKDLLTSGQAILVDKAGNPLKKVEFMGEYDSEDEVASIDNDMARSMASERVGFGTQSLLKQ</sequence>
<name>A0A699K3T7_TANCI</name>
<accession>A0A699K3T7</accession>
<evidence type="ECO:0000313" key="1">
    <source>
        <dbReference type="EMBL" id="GFA74171.1"/>
    </source>
</evidence>
<dbReference type="AlphaFoldDB" id="A0A699K3T7"/>